<dbReference type="InterPro" id="IPR036388">
    <property type="entry name" value="WH-like_DNA-bd_sf"/>
</dbReference>
<dbReference type="OrthoDB" id="5518337at2"/>
<reference evidence="9 10" key="1">
    <citation type="submission" date="2018-04" db="EMBL/GenBank/DDBJ databases">
        <title>Micromonosporas from Atacama Desert.</title>
        <authorList>
            <person name="Carro L."/>
            <person name="Klenk H.-P."/>
            <person name="Goodfellow M."/>
        </authorList>
    </citation>
    <scope>NUCLEOTIDE SEQUENCE [LARGE SCALE GENOMIC DNA]</scope>
    <source>
        <strain evidence="9 10">LB19</strain>
    </source>
</reference>
<comment type="caution">
    <text evidence="9">The sequence shown here is derived from an EMBL/GenBank/DDBJ whole genome shotgun (WGS) entry which is preliminary data.</text>
</comment>
<evidence type="ECO:0000256" key="1">
    <source>
        <dbReference type="ARBA" id="ARBA00010641"/>
    </source>
</evidence>
<feature type="region of interest" description="Disordered" evidence="6">
    <location>
        <begin position="1"/>
        <end position="25"/>
    </location>
</feature>
<keyword evidence="5" id="KW-0804">Transcription</keyword>
<protein>
    <submittedName>
        <fullName evidence="9">RNA polymerase subunit sigma</fullName>
    </submittedName>
</protein>
<dbReference type="Gene3D" id="1.10.10.10">
    <property type="entry name" value="Winged helix-like DNA-binding domain superfamily/Winged helix DNA-binding domain"/>
    <property type="match status" value="1"/>
</dbReference>
<dbReference type="SUPFAM" id="SSF88659">
    <property type="entry name" value="Sigma3 and sigma4 domains of RNA polymerase sigma factors"/>
    <property type="match status" value="1"/>
</dbReference>
<evidence type="ECO:0000256" key="6">
    <source>
        <dbReference type="SAM" id="MobiDB-lite"/>
    </source>
</evidence>
<evidence type="ECO:0000256" key="3">
    <source>
        <dbReference type="ARBA" id="ARBA00023082"/>
    </source>
</evidence>
<gene>
    <name evidence="9" type="ORF">DDE19_27725</name>
</gene>
<accession>A0A3N9XI67</accession>
<feature type="domain" description="RNA polymerase sigma-70 region 2" evidence="7">
    <location>
        <begin position="103"/>
        <end position="170"/>
    </location>
</feature>
<dbReference type="PANTHER" id="PTHR43133:SF8">
    <property type="entry name" value="RNA POLYMERASE SIGMA FACTOR HI_1459-RELATED"/>
    <property type="match status" value="1"/>
</dbReference>
<proteinExistence type="inferred from homology"/>
<dbReference type="PANTHER" id="PTHR43133">
    <property type="entry name" value="RNA POLYMERASE ECF-TYPE SIGMA FACTO"/>
    <property type="match status" value="1"/>
</dbReference>
<dbReference type="EMBL" id="QDGB01000339">
    <property type="protein sequence ID" value="RQX12785.1"/>
    <property type="molecule type" value="Genomic_DNA"/>
</dbReference>
<dbReference type="Proteomes" id="UP000278981">
    <property type="component" value="Unassembled WGS sequence"/>
</dbReference>
<dbReference type="Pfam" id="PF08281">
    <property type="entry name" value="Sigma70_r4_2"/>
    <property type="match status" value="1"/>
</dbReference>
<dbReference type="GO" id="GO:0016987">
    <property type="term" value="F:sigma factor activity"/>
    <property type="evidence" value="ECO:0007669"/>
    <property type="project" value="UniProtKB-KW"/>
</dbReference>
<dbReference type="Pfam" id="PF04542">
    <property type="entry name" value="Sigma70_r2"/>
    <property type="match status" value="1"/>
</dbReference>
<evidence type="ECO:0000259" key="8">
    <source>
        <dbReference type="Pfam" id="PF08281"/>
    </source>
</evidence>
<evidence type="ECO:0000256" key="2">
    <source>
        <dbReference type="ARBA" id="ARBA00023015"/>
    </source>
</evidence>
<keyword evidence="4" id="KW-0238">DNA-binding</keyword>
<dbReference type="NCBIfam" id="TIGR02937">
    <property type="entry name" value="sigma70-ECF"/>
    <property type="match status" value="1"/>
</dbReference>
<evidence type="ECO:0000313" key="10">
    <source>
        <dbReference type="Proteomes" id="UP000278981"/>
    </source>
</evidence>
<organism evidence="9 10">
    <name type="scientific">Micromonospora ureilytica</name>
    <dbReference type="NCBI Taxonomy" id="709868"/>
    <lineage>
        <taxon>Bacteria</taxon>
        <taxon>Bacillati</taxon>
        <taxon>Actinomycetota</taxon>
        <taxon>Actinomycetes</taxon>
        <taxon>Micromonosporales</taxon>
        <taxon>Micromonosporaceae</taxon>
        <taxon>Micromonospora</taxon>
    </lineage>
</organism>
<dbReference type="Gene3D" id="1.10.1740.10">
    <property type="match status" value="1"/>
</dbReference>
<dbReference type="InterPro" id="IPR039425">
    <property type="entry name" value="RNA_pol_sigma-70-like"/>
</dbReference>
<sequence>MTVPRRRRPGGRRPRQAPRWFHHPRAASRRCFDNAASPGRLPNWTSRAAVSAGQSRDGSVTPALRLTKKRCEGYEGGRPVSEPSRADDDISSIGADPVAFEVFYRRHLEAVGRFVARRVDDPHLAADLTADVFLAVIESAAGYRPDRGSQIGWLYGVARNVIGDERRRAAQRLRVTGRLAGRRDLGPDDIARIEERIDAESAARRTHRALSELPEGTRTLVELVAVDGLTVAEAATVLGVSPVAARVRLHRARRVVRAVLARPATTLA</sequence>
<feature type="compositionally biased region" description="Polar residues" evidence="6">
    <location>
        <begin position="43"/>
        <end position="58"/>
    </location>
</feature>
<keyword evidence="3" id="KW-0731">Sigma factor</keyword>
<dbReference type="GO" id="GO:0003677">
    <property type="term" value="F:DNA binding"/>
    <property type="evidence" value="ECO:0007669"/>
    <property type="project" value="UniProtKB-KW"/>
</dbReference>
<evidence type="ECO:0000313" key="9">
    <source>
        <dbReference type="EMBL" id="RQX12785.1"/>
    </source>
</evidence>
<dbReference type="GO" id="GO:0006352">
    <property type="term" value="P:DNA-templated transcription initiation"/>
    <property type="evidence" value="ECO:0007669"/>
    <property type="project" value="InterPro"/>
</dbReference>
<feature type="region of interest" description="Disordered" evidence="6">
    <location>
        <begin position="42"/>
        <end position="61"/>
    </location>
</feature>
<keyword evidence="2" id="KW-0805">Transcription regulation</keyword>
<dbReference type="InterPro" id="IPR013325">
    <property type="entry name" value="RNA_pol_sigma_r2"/>
</dbReference>
<dbReference type="InterPro" id="IPR013249">
    <property type="entry name" value="RNA_pol_sigma70_r4_t2"/>
</dbReference>
<name>A0A3N9XI67_9ACTN</name>
<dbReference type="SUPFAM" id="SSF88946">
    <property type="entry name" value="Sigma2 domain of RNA polymerase sigma factors"/>
    <property type="match status" value="1"/>
</dbReference>
<dbReference type="AlphaFoldDB" id="A0A3N9XI67"/>
<dbReference type="InterPro" id="IPR013324">
    <property type="entry name" value="RNA_pol_sigma_r3/r4-like"/>
</dbReference>
<evidence type="ECO:0000256" key="4">
    <source>
        <dbReference type="ARBA" id="ARBA00023125"/>
    </source>
</evidence>
<evidence type="ECO:0000259" key="7">
    <source>
        <dbReference type="Pfam" id="PF04542"/>
    </source>
</evidence>
<feature type="domain" description="RNA polymerase sigma factor 70 region 4 type 2" evidence="8">
    <location>
        <begin position="205"/>
        <end position="254"/>
    </location>
</feature>
<evidence type="ECO:0000256" key="5">
    <source>
        <dbReference type="ARBA" id="ARBA00023163"/>
    </source>
</evidence>
<comment type="similarity">
    <text evidence="1">Belongs to the sigma-70 factor family. ECF subfamily.</text>
</comment>
<dbReference type="InterPro" id="IPR007627">
    <property type="entry name" value="RNA_pol_sigma70_r2"/>
</dbReference>
<dbReference type="InterPro" id="IPR014284">
    <property type="entry name" value="RNA_pol_sigma-70_dom"/>
</dbReference>
<dbReference type="CDD" id="cd06171">
    <property type="entry name" value="Sigma70_r4"/>
    <property type="match status" value="1"/>
</dbReference>